<accession>A0ABD1LWL0</accession>
<gene>
    <name evidence="2" type="ORF">Fmac_021322</name>
</gene>
<dbReference type="EMBL" id="JBGMDY010000007">
    <property type="protein sequence ID" value="KAL2327895.1"/>
    <property type="molecule type" value="Genomic_DNA"/>
</dbReference>
<dbReference type="Proteomes" id="UP001603857">
    <property type="component" value="Unassembled WGS sequence"/>
</dbReference>
<protein>
    <submittedName>
        <fullName evidence="2">Uncharacterized protein</fullName>
    </submittedName>
</protein>
<sequence length="344" mass="38844">MHDHPKLFKGAMLRREVGPTSKLVNLAFIRYEKIGYRERASLDKLTATFDIGLGVAYDPIFWAGVYIRPFKFHPERRVYLSKLNLVFPSFIILENVNLALRLLYEVYILSWWIPPQGKRDPHPLLLVRKNELTFSSKPNEQEEASSSDSDFDSTRFEWIKDDDQNCPLWTWTSSSTIESIIHEAVTLASEAPQHSPFALGGSTKGNVRRFAFSQANKVFSTKETCPLPLPKGKLMDGSFLIRVDYGLVFVVFKETIKGEAEQDKQRCEKLEFELTTSKRPCKVVAQVKLFYPDLDLDKLDGLKRCAGVPQGENARSGYAHDVGVQSGDNKDVSVPVGDAHDAGV</sequence>
<evidence type="ECO:0000313" key="3">
    <source>
        <dbReference type="Proteomes" id="UP001603857"/>
    </source>
</evidence>
<proteinExistence type="predicted"/>
<feature type="region of interest" description="Disordered" evidence="1">
    <location>
        <begin position="316"/>
        <end position="344"/>
    </location>
</feature>
<dbReference type="AlphaFoldDB" id="A0ABD1LWL0"/>
<name>A0ABD1LWL0_9FABA</name>
<evidence type="ECO:0000313" key="2">
    <source>
        <dbReference type="EMBL" id="KAL2327895.1"/>
    </source>
</evidence>
<organism evidence="2 3">
    <name type="scientific">Flemingia macrophylla</name>
    <dbReference type="NCBI Taxonomy" id="520843"/>
    <lineage>
        <taxon>Eukaryota</taxon>
        <taxon>Viridiplantae</taxon>
        <taxon>Streptophyta</taxon>
        <taxon>Embryophyta</taxon>
        <taxon>Tracheophyta</taxon>
        <taxon>Spermatophyta</taxon>
        <taxon>Magnoliopsida</taxon>
        <taxon>eudicotyledons</taxon>
        <taxon>Gunneridae</taxon>
        <taxon>Pentapetalae</taxon>
        <taxon>rosids</taxon>
        <taxon>fabids</taxon>
        <taxon>Fabales</taxon>
        <taxon>Fabaceae</taxon>
        <taxon>Papilionoideae</taxon>
        <taxon>50 kb inversion clade</taxon>
        <taxon>NPAAA clade</taxon>
        <taxon>indigoferoid/millettioid clade</taxon>
        <taxon>Phaseoleae</taxon>
        <taxon>Flemingia</taxon>
    </lineage>
</organism>
<keyword evidence="3" id="KW-1185">Reference proteome</keyword>
<comment type="caution">
    <text evidence="2">The sequence shown here is derived from an EMBL/GenBank/DDBJ whole genome shotgun (WGS) entry which is preliminary data.</text>
</comment>
<evidence type="ECO:0000256" key="1">
    <source>
        <dbReference type="SAM" id="MobiDB-lite"/>
    </source>
</evidence>
<reference evidence="2 3" key="1">
    <citation type="submission" date="2024-08" db="EMBL/GenBank/DDBJ databases">
        <title>Insights into the chromosomal genome structure of Flemingia macrophylla.</title>
        <authorList>
            <person name="Ding Y."/>
            <person name="Zhao Y."/>
            <person name="Bi W."/>
            <person name="Wu M."/>
            <person name="Zhao G."/>
            <person name="Gong Y."/>
            <person name="Li W."/>
            <person name="Zhang P."/>
        </authorList>
    </citation>
    <scope>NUCLEOTIDE SEQUENCE [LARGE SCALE GENOMIC DNA]</scope>
    <source>
        <strain evidence="2">DYQJB</strain>
        <tissue evidence="2">Leaf</tissue>
    </source>
</reference>